<dbReference type="SUPFAM" id="SSF140586">
    <property type="entry name" value="Dcp2 domain-like"/>
    <property type="match status" value="1"/>
</dbReference>
<sequence>MMMKRWYRVCRKLSRWRRGLSLSRFLSRNGSLPQFISLSIPLSRFLSRNGSLPQFNHFSLSLSRFLSRNDSLPLGRSALLRDVTRGGSCQRPRCRRPPLSRAFTVPVKSYTHEIVTIWYRAPEQWVLRRNLLILLIQAMMILLLHISRFVLKVPEEDQHSFQRILFLVKYAYCVFYVVVLFKMLCNGIKFLVLMSNLCSCVLFLWFFLSASDHLLLCRGLILRHMSRTDTHAYVTLYECVLTGHSLFYLTFTLVYYVTCILSDKLADKLARGARNLPSAMVYVDSIPPRWLTGLESA</sequence>
<feature type="transmembrane region" description="Helical" evidence="1">
    <location>
        <begin position="163"/>
        <end position="184"/>
    </location>
</feature>
<keyword evidence="3" id="KW-1185">Reference proteome</keyword>
<keyword evidence="1" id="KW-0472">Membrane</keyword>
<dbReference type="Proteomes" id="UP000266723">
    <property type="component" value="Unassembled WGS sequence"/>
</dbReference>
<dbReference type="InterPro" id="IPR036189">
    <property type="entry name" value="DCP2_BoxA_sf"/>
</dbReference>
<proteinExistence type="predicted"/>
<dbReference type="EMBL" id="QGKV02001507">
    <property type="protein sequence ID" value="KAF3533564.1"/>
    <property type="molecule type" value="Genomic_DNA"/>
</dbReference>
<keyword evidence="1" id="KW-0812">Transmembrane</keyword>
<reference evidence="2 3" key="1">
    <citation type="journal article" date="2020" name="BMC Genomics">
        <title>Intraspecific diversification of the crop wild relative Brassica cretica Lam. using demographic model selection.</title>
        <authorList>
            <person name="Kioukis A."/>
            <person name="Michalopoulou V.A."/>
            <person name="Briers L."/>
            <person name="Pirintsos S."/>
            <person name="Studholme D.J."/>
            <person name="Pavlidis P."/>
            <person name="Sarris P.F."/>
        </authorList>
    </citation>
    <scope>NUCLEOTIDE SEQUENCE [LARGE SCALE GENOMIC DNA]</scope>
    <source>
        <strain evidence="3">cv. PFS-1207/04</strain>
    </source>
</reference>
<evidence type="ECO:0000313" key="3">
    <source>
        <dbReference type="Proteomes" id="UP000266723"/>
    </source>
</evidence>
<feature type="transmembrane region" description="Helical" evidence="1">
    <location>
        <begin position="190"/>
        <end position="211"/>
    </location>
</feature>
<accession>A0ABQ7BMP9</accession>
<feature type="transmembrane region" description="Helical" evidence="1">
    <location>
        <begin position="131"/>
        <end position="151"/>
    </location>
</feature>
<organism evidence="2 3">
    <name type="scientific">Brassica cretica</name>
    <name type="common">Mustard</name>
    <dbReference type="NCBI Taxonomy" id="69181"/>
    <lineage>
        <taxon>Eukaryota</taxon>
        <taxon>Viridiplantae</taxon>
        <taxon>Streptophyta</taxon>
        <taxon>Embryophyta</taxon>
        <taxon>Tracheophyta</taxon>
        <taxon>Spermatophyta</taxon>
        <taxon>Magnoliopsida</taxon>
        <taxon>eudicotyledons</taxon>
        <taxon>Gunneridae</taxon>
        <taxon>Pentapetalae</taxon>
        <taxon>rosids</taxon>
        <taxon>malvids</taxon>
        <taxon>Brassicales</taxon>
        <taxon>Brassicaceae</taxon>
        <taxon>Brassiceae</taxon>
        <taxon>Brassica</taxon>
    </lineage>
</organism>
<evidence type="ECO:0000256" key="1">
    <source>
        <dbReference type="SAM" id="Phobius"/>
    </source>
</evidence>
<protein>
    <submittedName>
        <fullName evidence="2">Uncharacterized protein</fullName>
    </submittedName>
</protein>
<gene>
    <name evidence="2" type="ORF">DY000_02042460</name>
</gene>
<feature type="transmembrane region" description="Helical" evidence="1">
    <location>
        <begin position="232"/>
        <end position="257"/>
    </location>
</feature>
<evidence type="ECO:0000313" key="2">
    <source>
        <dbReference type="EMBL" id="KAF3533564.1"/>
    </source>
</evidence>
<keyword evidence="1" id="KW-1133">Transmembrane helix</keyword>
<name>A0ABQ7BMP9_BRACR</name>
<comment type="caution">
    <text evidence="2">The sequence shown here is derived from an EMBL/GenBank/DDBJ whole genome shotgun (WGS) entry which is preliminary data.</text>
</comment>